<dbReference type="EMBL" id="FO082055">
    <property type="protein sequence ID" value="CCE79347.1"/>
    <property type="molecule type" value="Genomic_DNA"/>
</dbReference>
<sequence>MYAVPTCLHELRRKGVFSPLVELPHVSTASVSFSLFRLGVVGFPMLALESILSARYTHRGAFGQTCSHSYWLISLEASRLVLQSAVHTVHKKQSG</sequence>
<name>G8YN29_PICSO</name>
<evidence type="ECO:0000313" key="1">
    <source>
        <dbReference type="EMBL" id="CCE79347.1"/>
    </source>
</evidence>
<accession>G8YN29</accession>
<gene>
    <name evidence="1" type="primary">Piso0_001404</name>
    <name evidence="1" type="ORF">GNLVRS01_PISO0E04338g</name>
</gene>
<dbReference type="Proteomes" id="UP000005222">
    <property type="component" value="Chromosome E"/>
</dbReference>
<keyword evidence="2" id="KW-1185">Reference proteome</keyword>
<organism evidence="1 2">
    <name type="scientific">Pichia sorbitophila (strain ATCC MYA-4447 / BCRC 22081 / CBS 7064 / NBRC 10061 / NRRL Y-12695)</name>
    <name type="common">Hybrid yeast</name>
    <dbReference type="NCBI Taxonomy" id="559304"/>
    <lineage>
        <taxon>Eukaryota</taxon>
        <taxon>Fungi</taxon>
        <taxon>Dikarya</taxon>
        <taxon>Ascomycota</taxon>
        <taxon>Saccharomycotina</taxon>
        <taxon>Pichiomycetes</taxon>
        <taxon>Debaryomycetaceae</taxon>
        <taxon>Millerozyma</taxon>
    </lineage>
</organism>
<dbReference type="HOGENOM" id="CLU_2373521_0_0_1"/>
<proteinExistence type="predicted"/>
<evidence type="ECO:0000313" key="2">
    <source>
        <dbReference type="Proteomes" id="UP000005222"/>
    </source>
</evidence>
<dbReference type="InParanoid" id="G8YN29"/>
<protein>
    <submittedName>
        <fullName evidence="1">Piso0_001404 protein</fullName>
    </submittedName>
</protein>
<dbReference type="AlphaFoldDB" id="G8YN29"/>
<reference evidence="1 2" key="1">
    <citation type="journal article" date="2012" name="G3 (Bethesda)">
        <title>Pichia sorbitophila, an interspecies yeast hybrid reveals early steps of genome resolution following polyploidization.</title>
        <authorList>
            <person name="Leh Louis V."/>
            <person name="Despons L."/>
            <person name="Friedrich A."/>
            <person name="Martin T."/>
            <person name="Durrens P."/>
            <person name="Casaregola S."/>
            <person name="Neuveglise C."/>
            <person name="Fairhead C."/>
            <person name="Marck C."/>
            <person name="Cruz J.A."/>
            <person name="Straub M.L."/>
            <person name="Kugler V."/>
            <person name="Sacerdot C."/>
            <person name="Uzunov Z."/>
            <person name="Thierry A."/>
            <person name="Weiss S."/>
            <person name="Bleykasten C."/>
            <person name="De Montigny J."/>
            <person name="Jacques N."/>
            <person name="Jung P."/>
            <person name="Lemaire M."/>
            <person name="Mallet S."/>
            <person name="Morel G."/>
            <person name="Richard G.F."/>
            <person name="Sarkar A."/>
            <person name="Savel G."/>
            <person name="Schacherer J."/>
            <person name="Seret M.L."/>
            <person name="Talla E."/>
            <person name="Samson G."/>
            <person name="Jubin C."/>
            <person name="Poulain J."/>
            <person name="Vacherie B."/>
            <person name="Barbe V."/>
            <person name="Pelletier E."/>
            <person name="Sherman D.J."/>
            <person name="Westhof E."/>
            <person name="Weissenbach J."/>
            <person name="Baret P.V."/>
            <person name="Wincker P."/>
            <person name="Gaillardin C."/>
            <person name="Dujon B."/>
            <person name="Souciet J.L."/>
        </authorList>
    </citation>
    <scope>NUCLEOTIDE SEQUENCE [LARGE SCALE GENOMIC DNA]</scope>
    <source>
        <strain evidence="2">ATCC MYA-4447 / BCRC 22081 / CBS 7064 / NBRC 10061 / NRRL Y-12695</strain>
    </source>
</reference>